<feature type="transmembrane region" description="Helical" evidence="8">
    <location>
        <begin position="106"/>
        <end position="129"/>
    </location>
</feature>
<organism evidence="9 10">
    <name type="scientific">Natronoarchaeum mannanilyticum</name>
    <dbReference type="NCBI Taxonomy" id="926360"/>
    <lineage>
        <taxon>Archaea</taxon>
        <taxon>Methanobacteriati</taxon>
        <taxon>Methanobacteriota</taxon>
        <taxon>Stenosarchaea group</taxon>
        <taxon>Halobacteria</taxon>
        <taxon>Halobacteriales</taxon>
        <taxon>Natronoarchaeaceae</taxon>
    </lineage>
</organism>
<dbReference type="PANTHER" id="PTHR32195:SF26">
    <property type="entry name" value="TRYPTOPHAN OR TYROSINE TRANSPORTER PROTEIN"/>
    <property type="match status" value="1"/>
</dbReference>
<keyword evidence="6 8" id="KW-1133">Transmembrane helix</keyword>
<keyword evidence="3" id="KW-1003">Cell membrane</keyword>
<feature type="transmembrane region" description="Helical" evidence="8">
    <location>
        <begin position="12"/>
        <end position="32"/>
    </location>
</feature>
<dbReference type="GO" id="GO:0005886">
    <property type="term" value="C:plasma membrane"/>
    <property type="evidence" value="ECO:0007669"/>
    <property type="project" value="UniProtKB-SubCell"/>
</dbReference>
<dbReference type="Pfam" id="PF03222">
    <property type="entry name" value="Trp_Tyr_perm"/>
    <property type="match status" value="1"/>
</dbReference>
<gene>
    <name evidence="9" type="ORF">GCM10009020_34360</name>
</gene>
<keyword evidence="7 8" id="KW-0472">Membrane</keyword>
<keyword evidence="2" id="KW-0813">Transport</keyword>
<protein>
    <submittedName>
        <fullName evidence="9">Aromatic amino acid transport family protein</fullName>
    </submittedName>
</protein>
<dbReference type="AlphaFoldDB" id="A0AAV3TEL9"/>
<evidence type="ECO:0000256" key="7">
    <source>
        <dbReference type="ARBA" id="ARBA00023136"/>
    </source>
</evidence>
<feature type="transmembrane region" description="Helical" evidence="8">
    <location>
        <begin position="212"/>
        <end position="233"/>
    </location>
</feature>
<evidence type="ECO:0000256" key="6">
    <source>
        <dbReference type="ARBA" id="ARBA00022989"/>
    </source>
</evidence>
<evidence type="ECO:0000313" key="9">
    <source>
        <dbReference type="EMBL" id="GAA0682263.1"/>
    </source>
</evidence>
<evidence type="ECO:0000256" key="5">
    <source>
        <dbReference type="ARBA" id="ARBA00022692"/>
    </source>
</evidence>
<evidence type="ECO:0000256" key="4">
    <source>
        <dbReference type="ARBA" id="ARBA00022519"/>
    </source>
</evidence>
<feature type="transmembrane region" description="Helical" evidence="8">
    <location>
        <begin position="141"/>
        <end position="161"/>
    </location>
</feature>
<feature type="transmembrane region" description="Helical" evidence="8">
    <location>
        <begin position="79"/>
        <end position="100"/>
    </location>
</feature>
<reference evidence="9 10" key="1">
    <citation type="journal article" date="2019" name="Int. J. Syst. Evol. Microbiol.">
        <title>The Global Catalogue of Microorganisms (GCM) 10K type strain sequencing project: providing services to taxonomists for standard genome sequencing and annotation.</title>
        <authorList>
            <consortium name="The Broad Institute Genomics Platform"/>
            <consortium name="The Broad Institute Genome Sequencing Center for Infectious Disease"/>
            <person name="Wu L."/>
            <person name="Ma J."/>
        </authorList>
    </citation>
    <scope>NUCLEOTIDE SEQUENCE [LARGE SCALE GENOMIC DNA]</scope>
    <source>
        <strain evidence="9 10">JCM 16328</strain>
    </source>
</reference>
<dbReference type="EMBL" id="BAAADV010000008">
    <property type="protein sequence ID" value="GAA0682263.1"/>
    <property type="molecule type" value="Genomic_DNA"/>
</dbReference>
<sequence length="353" mass="37432">MTFTEELRGASLIIGSIIGAGVLGIPYAAAQIGLFPSLVLMVIVGALLYATSIILLRFSAKKGGSQIVTLARDLLGRPGGYLMMGGMMIYIYGALLAYTAAGGQTIAAITPLSEVMAAILFWIVASFMIYQGLEASIKTEFALVIGIVLLFLVVALTSLPHGDLSNADTVDMGAWQAFIGVALFAFVGHAMIPDVYRSIGDYDSAKRSIRLAFVLIFTLYAILTVAFVLVFGREVPQIGPQAFEQIYGTSGRIIGNLLPLITVMTSFIGFGLAQKNNYVDYNGLPTSVAWALTTVPPLALYLYGLRNFVGTLKIAGNVGALIMTLIVPIAMYAVWDARGSDPAVAESSSSADD</sequence>
<evidence type="ECO:0000256" key="1">
    <source>
        <dbReference type="ARBA" id="ARBA00004429"/>
    </source>
</evidence>
<keyword evidence="4" id="KW-0997">Cell inner membrane</keyword>
<feature type="transmembrane region" description="Helical" evidence="8">
    <location>
        <begin position="253"/>
        <end position="272"/>
    </location>
</feature>
<proteinExistence type="predicted"/>
<accession>A0AAV3TEL9</accession>
<dbReference type="InterPro" id="IPR018227">
    <property type="entry name" value="Amino_acid_transport_2"/>
</dbReference>
<dbReference type="Proteomes" id="UP001500420">
    <property type="component" value="Unassembled WGS sequence"/>
</dbReference>
<dbReference type="GO" id="GO:0003333">
    <property type="term" value="P:amino acid transmembrane transport"/>
    <property type="evidence" value="ECO:0007669"/>
    <property type="project" value="InterPro"/>
</dbReference>
<feature type="transmembrane region" description="Helical" evidence="8">
    <location>
        <begin position="173"/>
        <end position="192"/>
    </location>
</feature>
<dbReference type="RefSeq" id="WP_343775708.1">
    <property type="nucleotide sequence ID" value="NZ_BAAADV010000008.1"/>
</dbReference>
<evidence type="ECO:0000256" key="8">
    <source>
        <dbReference type="SAM" id="Phobius"/>
    </source>
</evidence>
<feature type="transmembrane region" description="Helical" evidence="8">
    <location>
        <begin position="314"/>
        <end position="335"/>
    </location>
</feature>
<comment type="subcellular location">
    <subcellularLocation>
        <location evidence="1">Cell inner membrane</location>
        <topology evidence="1">Multi-pass membrane protein</topology>
    </subcellularLocation>
</comment>
<feature type="transmembrane region" description="Helical" evidence="8">
    <location>
        <begin position="38"/>
        <end position="58"/>
    </location>
</feature>
<evidence type="ECO:0000256" key="3">
    <source>
        <dbReference type="ARBA" id="ARBA00022475"/>
    </source>
</evidence>
<name>A0AAV3TEL9_9EURY</name>
<evidence type="ECO:0000313" key="10">
    <source>
        <dbReference type="Proteomes" id="UP001500420"/>
    </source>
</evidence>
<dbReference type="PANTHER" id="PTHR32195">
    <property type="entry name" value="OS07G0662800 PROTEIN"/>
    <property type="match status" value="1"/>
</dbReference>
<keyword evidence="5 8" id="KW-0812">Transmembrane</keyword>
<comment type="caution">
    <text evidence="9">The sequence shown here is derived from an EMBL/GenBank/DDBJ whole genome shotgun (WGS) entry which is preliminary data.</text>
</comment>
<keyword evidence="10" id="KW-1185">Reference proteome</keyword>
<dbReference type="Gene3D" id="1.20.1740.10">
    <property type="entry name" value="Amino acid/polyamine transporter I"/>
    <property type="match status" value="1"/>
</dbReference>
<evidence type="ECO:0000256" key="2">
    <source>
        <dbReference type="ARBA" id="ARBA00022448"/>
    </source>
</evidence>